<dbReference type="EMBL" id="HG793125">
    <property type="protein sequence ID" value="CDK24957.1"/>
    <property type="molecule type" value="Genomic_DNA"/>
</dbReference>
<evidence type="ECO:0000313" key="3">
    <source>
        <dbReference type="Proteomes" id="UP000019384"/>
    </source>
</evidence>
<feature type="region of interest" description="Disordered" evidence="1">
    <location>
        <begin position="1"/>
        <end position="106"/>
    </location>
</feature>
<dbReference type="STRING" id="1382522.W6MK44"/>
<feature type="region of interest" description="Disordered" evidence="1">
    <location>
        <begin position="124"/>
        <end position="147"/>
    </location>
</feature>
<reference evidence="2" key="1">
    <citation type="submission" date="2013-12" db="EMBL/GenBank/DDBJ databases">
        <authorList>
            <person name="Genoscope - CEA"/>
        </authorList>
    </citation>
    <scope>NUCLEOTIDE SEQUENCE</scope>
    <source>
        <strain evidence="2">CBS 1993</strain>
    </source>
</reference>
<proteinExistence type="predicted"/>
<accession>W6MK44</accession>
<feature type="region of interest" description="Disordered" evidence="1">
    <location>
        <begin position="248"/>
        <end position="267"/>
    </location>
</feature>
<organism evidence="2 3">
    <name type="scientific">Kuraishia capsulata CBS 1993</name>
    <dbReference type="NCBI Taxonomy" id="1382522"/>
    <lineage>
        <taxon>Eukaryota</taxon>
        <taxon>Fungi</taxon>
        <taxon>Dikarya</taxon>
        <taxon>Ascomycota</taxon>
        <taxon>Saccharomycotina</taxon>
        <taxon>Pichiomycetes</taxon>
        <taxon>Pichiales</taxon>
        <taxon>Pichiaceae</taxon>
        <taxon>Kuraishia</taxon>
    </lineage>
</organism>
<dbReference type="Proteomes" id="UP000019384">
    <property type="component" value="Unassembled WGS sequence"/>
</dbReference>
<evidence type="ECO:0000313" key="2">
    <source>
        <dbReference type="EMBL" id="CDK24957.1"/>
    </source>
</evidence>
<gene>
    <name evidence="2" type="ORF">KUCA_T00000924001</name>
</gene>
<feature type="compositionally biased region" description="Acidic residues" evidence="1">
    <location>
        <begin position="124"/>
        <end position="133"/>
    </location>
</feature>
<feature type="compositionally biased region" description="Basic and acidic residues" evidence="1">
    <location>
        <begin position="248"/>
        <end position="260"/>
    </location>
</feature>
<protein>
    <submittedName>
        <fullName evidence="2">Uncharacterized protein</fullName>
    </submittedName>
</protein>
<dbReference type="HOGENOM" id="CLU_481517_0_0_1"/>
<dbReference type="OrthoDB" id="3980944at2759"/>
<evidence type="ECO:0000256" key="1">
    <source>
        <dbReference type="SAM" id="MobiDB-lite"/>
    </source>
</evidence>
<name>W6MK44_9ASCO</name>
<reference evidence="2" key="2">
    <citation type="submission" date="2014-02" db="EMBL/GenBank/DDBJ databases">
        <title>Complete DNA sequence of /Kuraishia capsulata/ illustrates novel genomic features among budding yeasts (/Saccharomycotina/).</title>
        <authorList>
            <person name="Morales L."/>
            <person name="Noel B."/>
            <person name="Porcel B."/>
            <person name="Marcet-Houben M."/>
            <person name="Hullo M-F."/>
            <person name="Sacerdot C."/>
            <person name="Tekaia F."/>
            <person name="Leh-Louis V."/>
            <person name="Despons L."/>
            <person name="Khanna V."/>
            <person name="Aury J-M."/>
            <person name="Barbe V."/>
            <person name="Couloux A."/>
            <person name="Labadie K."/>
            <person name="Pelletier E."/>
            <person name="Souciet J-L."/>
            <person name="Boekhout T."/>
            <person name="Gabaldon T."/>
            <person name="Wincker P."/>
            <person name="Dujon B."/>
        </authorList>
    </citation>
    <scope>NUCLEOTIDE SEQUENCE</scope>
    <source>
        <strain evidence="2">CBS 1993</strain>
    </source>
</reference>
<dbReference type="GeneID" id="34518360"/>
<sequence>MISTKHRLSASSERSSNRRRSSNGDTLRRGSESSAGTKKVCLEGDIVRGNGSYMERAGSDVGPISRTRGVSGDLQGQGEAARSNRSLSESPVSGKPRKSFTKTAGEMEKKSMLLLKNEFDGVEDSEVFSDESPTDAGGSDSENGLSPSEQLRQFLESKLPLSPEQCDLAFYLAESSGDQAILSALKKKIEIDFRNLSLGFANARVSRIDELIKVIDQSIAEVQTNYNAYKKHVELKSPKPDRELAIEKSRAKGSAVEDKSQPLPPPIEDVPVFRKTFQKAQEPLKKLITASRVEYDYKLKLIEMDTEQRRVIWQQYWKEIADAREKMIDEISSTQAEMRNEFVGLNKSSLENLDEKNYRKSLKVVGNVSNETEVSTIRAQVAARVARSRNVGIYDRVRYGEIEKSSDVFADRSSREDLELINDLREGFSQADGPVPPPPSRLMDLIEASTHDPSVSPLAGFSDFVHEITKAQQEQIQQVQPMVYSPADLPNAVPVHPMIQVPAIQPLYVSDGLMYASLVAPQIASPHPALYPVGMLPKNDWEKGQYMNTFSVYDESTHTSNDINAV</sequence>
<dbReference type="RefSeq" id="XP_022456972.1">
    <property type="nucleotide sequence ID" value="XM_022605511.1"/>
</dbReference>
<keyword evidence="3" id="KW-1185">Reference proteome</keyword>
<dbReference type="AlphaFoldDB" id="W6MK44"/>